<evidence type="ECO:0000256" key="5">
    <source>
        <dbReference type="ARBA" id="ARBA00023049"/>
    </source>
</evidence>
<dbReference type="Pfam" id="PF04002">
    <property type="entry name" value="RadC"/>
    <property type="match status" value="1"/>
</dbReference>
<evidence type="ECO:0000256" key="2">
    <source>
        <dbReference type="ARBA" id="ARBA00022723"/>
    </source>
</evidence>
<dbReference type="PANTHER" id="PTHR30471">
    <property type="entry name" value="DNA REPAIR PROTEIN RADC"/>
    <property type="match status" value="1"/>
</dbReference>
<evidence type="ECO:0000313" key="8">
    <source>
        <dbReference type="EMBL" id="TCO20771.1"/>
    </source>
</evidence>
<dbReference type="PROSITE" id="PS01302">
    <property type="entry name" value="UPF0758"/>
    <property type="match status" value="1"/>
</dbReference>
<dbReference type="GO" id="GO:0008237">
    <property type="term" value="F:metallopeptidase activity"/>
    <property type="evidence" value="ECO:0007669"/>
    <property type="project" value="UniProtKB-KW"/>
</dbReference>
<dbReference type="InterPro" id="IPR001405">
    <property type="entry name" value="UPF0758"/>
</dbReference>
<reference evidence="8 9" key="3">
    <citation type="submission" date="2019-03" db="EMBL/GenBank/DDBJ databases">
        <title>Genomic Encyclopedia of Type Strains, Phase IV (KMG-IV): sequencing the most valuable type-strain genomes for metagenomic binning, comparative biology and taxonomic classification.</title>
        <authorList>
            <person name="Goeker M."/>
        </authorList>
    </citation>
    <scope>NUCLEOTIDE SEQUENCE [LARGE SCALE GENOMIC DNA]</scope>
    <source>
        <strain evidence="8 9">DSM 103236</strain>
    </source>
</reference>
<dbReference type="RefSeq" id="WP_132535633.1">
    <property type="nucleotide sequence ID" value="NZ_BMJO01000007.1"/>
</dbReference>
<keyword evidence="1" id="KW-0645">Protease</keyword>
<evidence type="ECO:0000256" key="3">
    <source>
        <dbReference type="ARBA" id="ARBA00022801"/>
    </source>
</evidence>
<proteinExistence type="predicted"/>
<dbReference type="GO" id="GO:0006508">
    <property type="term" value="P:proteolysis"/>
    <property type="evidence" value="ECO:0007669"/>
    <property type="project" value="UniProtKB-KW"/>
</dbReference>
<dbReference type="GO" id="GO:0046872">
    <property type="term" value="F:metal ion binding"/>
    <property type="evidence" value="ECO:0007669"/>
    <property type="project" value="UniProtKB-KW"/>
</dbReference>
<dbReference type="CDD" id="cd08071">
    <property type="entry name" value="MPN_DUF2466"/>
    <property type="match status" value="1"/>
</dbReference>
<dbReference type="InterPro" id="IPR037518">
    <property type="entry name" value="MPN"/>
</dbReference>
<keyword evidence="4" id="KW-0862">Zinc</keyword>
<evidence type="ECO:0000259" key="6">
    <source>
        <dbReference type="PROSITE" id="PS50249"/>
    </source>
</evidence>
<dbReference type="AlphaFoldDB" id="A0A4R2H4Z9"/>
<dbReference type="InterPro" id="IPR025657">
    <property type="entry name" value="RadC_JAB"/>
</dbReference>
<dbReference type="Gene3D" id="3.40.140.10">
    <property type="entry name" value="Cytidine Deaminase, domain 2"/>
    <property type="match status" value="1"/>
</dbReference>
<dbReference type="Proteomes" id="UP000295684">
    <property type="component" value="Unassembled WGS sequence"/>
</dbReference>
<gene>
    <name evidence="8" type="ORF">EV200_108212</name>
    <name evidence="7" type="ORF">GCM10011413_38290</name>
</gene>
<evidence type="ECO:0000313" key="9">
    <source>
        <dbReference type="Proteomes" id="UP000295684"/>
    </source>
</evidence>
<protein>
    <submittedName>
        <fullName evidence="7 8">DNA repair protein</fullName>
    </submittedName>
</protein>
<keyword evidence="2" id="KW-0479">Metal-binding</keyword>
<accession>A0A4R2H4Z9</accession>
<evidence type="ECO:0000256" key="4">
    <source>
        <dbReference type="ARBA" id="ARBA00022833"/>
    </source>
</evidence>
<reference evidence="7" key="4">
    <citation type="submission" date="2024-05" db="EMBL/GenBank/DDBJ databases">
        <authorList>
            <person name="Sun Q."/>
            <person name="Zhou Y."/>
        </authorList>
    </citation>
    <scope>NUCLEOTIDE SEQUENCE</scope>
    <source>
        <strain evidence="7">CGMCC 1.15644</strain>
    </source>
</reference>
<keyword evidence="5" id="KW-0482">Metalloprotease</keyword>
<feature type="domain" description="MPN" evidence="6">
    <location>
        <begin position="28"/>
        <end position="153"/>
    </location>
</feature>
<sequence length="153" mass="17190">MVQEQNPFKVAEVEVSYKSNYNITERPKINSSQDAYRILMQYWQLGRIELLEEFKVILLNTSNRVLGIVDISVGGVQGTLADPKIIFSVALKTSSSKIILAHNHPSGNLNPSDADKRLTEKLKDGGKLLDIEVCDHLIITKHNYYGFADNCLI</sequence>
<dbReference type="OrthoDB" id="9804482at2"/>
<dbReference type="InterPro" id="IPR020891">
    <property type="entry name" value="UPF0758_CS"/>
</dbReference>
<name>A0A4R2H4Z9_9SPHI</name>
<reference evidence="7" key="1">
    <citation type="journal article" date="2014" name="Int. J. Syst. Evol. Microbiol.">
        <title>Complete genome of a new Firmicutes species belonging to the dominant human colonic microbiota ('Ruminococcus bicirculans') reveals two chromosomes and a selective capacity to utilize plant glucans.</title>
        <authorList>
            <consortium name="NISC Comparative Sequencing Program"/>
            <person name="Wegmann U."/>
            <person name="Louis P."/>
            <person name="Goesmann A."/>
            <person name="Henrissat B."/>
            <person name="Duncan S.H."/>
            <person name="Flint H.J."/>
        </authorList>
    </citation>
    <scope>NUCLEOTIDE SEQUENCE</scope>
    <source>
        <strain evidence="7">CGMCC 1.15644</strain>
    </source>
</reference>
<evidence type="ECO:0000313" key="10">
    <source>
        <dbReference type="Proteomes" id="UP000622648"/>
    </source>
</evidence>
<dbReference type="PROSITE" id="PS50249">
    <property type="entry name" value="MPN"/>
    <property type="match status" value="1"/>
</dbReference>
<dbReference type="Proteomes" id="UP000622648">
    <property type="component" value="Unassembled WGS sequence"/>
</dbReference>
<evidence type="ECO:0000256" key="1">
    <source>
        <dbReference type="ARBA" id="ARBA00022670"/>
    </source>
</evidence>
<organism evidence="8 9">
    <name type="scientific">Pedobacter psychrotolerans</name>
    <dbReference type="NCBI Taxonomy" id="1843235"/>
    <lineage>
        <taxon>Bacteria</taxon>
        <taxon>Pseudomonadati</taxon>
        <taxon>Bacteroidota</taxon>
        <taxon>Sphingobacteriia</taxon>
        <taxon>Sphingobacteriales</taxon>
        <taxon>Sphingobacteriaceae</taxon>
        <taxon>Pedobacter</taxon>
    </lineage>
</organism>
<evidence type="ECO:0000313" key="7">
    <source>
        <dbReference type="EMBL" id="GGE67971.1"/>
    </source>
</evidence>
<dbReference type="EMBL" id="SLWO01000008">
    <property type="protein sequence ID" value="TCO20771.1"/>
    <property type="molecule type" value="Genomic_DNA"/>
</dbReference>
<reference evidence="10" key="2">
    <citation type="journal article" date="2019" name="Int. J. Syst. Evol. Microbiol.">
        <title>The Global Catalogue of Microorganisms (GCM) 10K type strain sequencing project: providing services to taxonomists for standard genome sequencing and annotation.</title>
        <authorList>
            <consortium name="The Broad Institute Genomics Platform"/>
            <consortium name="The Broad Institute Genome Sequencing Center for Infectious Disease"/>
            <person name="Wu L."/>
            <person name="Ma J."/>
        </authorList>
    </citation>
    <scope>NUCLEOTIDE SEQUENCE [LARGE SCALE GENOMIC DNA]</scope>
    <source>
        <strain evidence="10">CGMCC 1.15644</strain>
    </source>
</reference>
<comment type="caution">
    <text evidence="8">The sequence shown here is derived from an EMBL/GenBank/DDBJ whole genome shotgun (WGS) entry which is preliminary data.</text>
</comment>
<keyword evidence="10" id="KW-1185">Reference proteome</keyword>
<dbReference type="PANTHER" id="PTHR30471:SF3">
    <property type="entry name" value="UPF0758 PROTEIN YEES-RELATED"/>
    <property type="match status" value="1"/>
</dbReference>
<dbReference type="EMBL" id="BMJO01000007">
    <property type="protein sequence ID" value="GGE67971.1"/>
    <property type="molecule type" value="Genomic_DNA"/>
</dbReference>
<keyword evidence="3" id="KW-0378">Hydrolase</keyword>